<evidence type="ECO:0000313" key="1">
    <source>
        <dbReference type="EMBL" id="PEM42797.1"/>
    </source>
</evidence>
<protein>
    <submittedName>
        <fullName evidence="1">Uncharacterized protein</fullName>
    </submittedName>
</protein>
<evidence type="ECO:0000313" key="2">
    <source>
        <dbReference type="Proteomes" id="UP000220621"/>
    </source>
</evidence>
<reference evidence="1 2" key="1">
    <citation type="submission" date="2017-09" db="EMBL/GenBank/DDBJ databases">
        <title>Large-scale bioinformatics analysis of Bacillus genomes uncovers conserved roles of natural products in bacterial physiology.</title>
        <authorList>
            <consortium name="Agbiome Team Llc"/>
            <person name="Bleich R.M."/>
            <person name="Grubbs K.J."/>
            <person name="Santa Maria K.C."/>
            <person name="Allen S.E."/>
            <person name="Farag S."/>
            <person name="Shank E.A."/>
            <person name="Bowers A."/>
        </authorList>
    </citation>
    <scope>NUCLEOTIDE SEQUENCE [LARGE SCALE GENOMIC DNA]</scope>
    <source>
        <strain evidence="1 2">AFS010764</strain>
    </source>
</reference>
<gene>
    <name evidence="1" type="ORF">CN611_30700</name>
</gene>
<accession>A0A2B5X6V4</accession>
<name>A0A2B5X6V4_9BACI</name>
<comment type="caution">
    <text evidence="1">The sequence shown here is derived from an EMBL/GenBank/DDBJ whole genome shotgun (WGS) entry which is preliminary data.</text>
</comment>
<organism evidence="1 2">
    <name type="scientific">Bacillus wiedmannii</name>
    <dbReference type="NCBI Taxonomy" id="1890302"/>
    <lineage>
        <taxon>Bacteria</taxon>
        <taxon>Bacillati</taxon>
        <taxon>Bacillota</taxon>
        <taxon>Bacilli</taxon>
        <taxon>Bacillales</taxon>
        <taxon>Bacillaceae</taxon>
        <taxon>Bacillus</taxon>
        <taxon>Bacillus cereus group</taxon>
    </lineage>
</organism>
<sequence length="92" mass="10614">MGCLTFNEKEDVRNHNFSIMGYRQRTNIKLTLRKRNPFISRYLLRKNVLTWVLCHLVGGTPRGSDRVAVIDRKVASNKTIKSAPYTSGNGFW</sequence>
<dbReference type="AlphaFoldDB" id="A0A2B5X6V4"/>
<dbReference type="EMBL" id="NUDL01000165">
    <property type="protein sequence ID" value="PEM42797.1"/>
    <property type="molecule type" value="Genomic_DNA"/>
</dbReference>
<proteinExistence type="predicted"/>
<dbReference type="Proteomes" id="UP000220621">
    <property type="component" value="Unassembled WGS sequence"/>
</dbReference>